<dbReference type="Proteomes" id="UP000660729">
    <property type="component" value="Unassembled WGS sequence"/>
</dbReference>
<dbReference type="InterPro" id="IPR046670">
    <property type="entry name" value="DUF6540"/>
</dbReference>
<accession>A0A8H6R5W9</accession>
<dbReference type="EMBL" id="JABCIY010000342">
    <property type="protein sequence ID" value="KAF7185186.1"/>
    <property type="molecule type" value="Genomic_DNA"/>
</dbReference>
<protein>
    <submittedName>
        <fullName evidence="1">Uncharacterized protein</fullName>
    </submittedName>
</protein>
<evidence type="ECO:0000313" key="2">
    <source>
        <dbReference type="Proteomes" id="UP000660729"/>
    </source>
</evidence>
<dbReference type="AlphaFoldDB" id="A0A8H6R5W9"/>
<comment type="caution">
    <text evidence="1">The sequence shown here is derived from an EMBL/GenBank/DDBJ whole genome shotgun (WGS) entry which is preliminary data.</text>
</comment>
<name>A0A8H6R5W9_9PEZI</name>
<reference evidence="1" key="1">
    <citation type="submission" date="2020-04" db="EMBL/GenBank/DDBJ databases">
        <title>Draft genome resource of the tomato pathogen Pseudocercospora fuligena.</title>
        <authorList>
            <person name="Zaccaron A."/>
        </authorList>
    </citation>
    <scope>NUCLEOTIDE SEQUENCE</scope>
    <source>
        <strain evidence="1">PF001</strain>
    </source>
</reference>
<keyword evidence="2" id="KW-1185">Reference proteome</keyword>
<dbReference type="Pfam" id="PF20174">
    <property type="entry name" value="DUF6540"/>
    <property type="match status" value="1"/>
</dbReference>
<evidence type="ECO:0000313" key="1">
    <source>
        <dbReference type="EMBL" id="KAF7185186.1"/>
    </source>
</evidence>
<organism evidence="1 2">
    <name type="scientific">Pseudocercospora fuligena</name>
    <dbReference type="NCBI Taxonomy" id="685502"/>
    <lineage>
        <taxon>Eukaryota</taxon>
        <taxon>Fungi</taxon>
        <taxon>Dikarya</taxon>
        <taxon>Ascomycota</taxon>
        <taxon>Pezizomycotina</taxon>
        <taxon>Dothideomycetes</taxon>
        <taxon>Dothideomycetidae</taxon>
        <taxon>Mycosphaerellales</taxon>
        <taxon>Mycosphaerellaceae</taxon>
        <taxon>Pseudocercospora</taxon>
    </lineage>
</organism>
<sequence length="141" mass="15686">MANISVSIIVYQAEPLDYWWTRHTALWLQFSNGSPSTLVHIVGPTGGFSFEHREVLEPWQSQSFAKRVDVGVLSRPATAAQTIAALRSVPIRNDDREFDCQTWVTAALDMLRGYSLISNEMHAAGVDGMVDALYEARDTEG</sequence>
<gene>
    <name evidence="1" type="ORF">HII31_13461</name>
</gene>
<dbReference type="OrthoDB" id="37659at2759"/>
<proteinExistence type="predicted"/>